<feature type="domain" description="Ferric siderophore reductase C-terminal" evidence="1">
    <location>
        <begin position="217"/>
        <end position="242"/>
    </location>
</feature>
<dbReference type="Pfam" id="PF11575">
    <property type="entry name" value="FhuF_C"/>
    <property type="match status" value="1"/>
</dbReference>
<dbReference type="EMBL" id="JADKYB010000016">
    <property type="protein sequence ID" value="MBM9508106.1"/>
    <property type="molecule type" value="Genomic_DNA"/>
</dbReference>
<comment type="caution">
    <text evidence="2">The sequence shown here is derived from an EMBL/GenBank/DDBJ whole genome shotgun (WGS) entry which is preliminary data.</text>
</comment>
<dbReference type="InterPro" id="IPR024726">
    <property type="entry name" value="FhuF_C"/>
</dbReference>
<sequence length="245" mass="25438">MRAVALRTLAAGGPYFTCEAHETQARPHPGDGDWRPLDELIRDPHALPARVADVRGHLAAAAGRPPGEVDVRAAASVAHLGLVARTISPLIALAALHPAPYVPSLGEMRWQPRPGGAFPLSLPAAAFTPTGASPTVTAALIVDRLAAPWVARVAELSVSRRTLWGNVASAVNGAGVALGAALPGQRDRIAATVSALLDLPALRGSHEPGAYGRDFRRRSCCLIYRAAPGPVNPAALCGDCVLGRR</sequence>
<organism evidence="2 3">
    <name type="scientific">Actinacidiphila acididurans</name>
    <dbReference type="NCBI Taxonomy" id="2784346"/>
    <lineage>
        <taxon>Bacteria</taxon>
        <taxon>Bacillati</taxon>
        <taxon>Actinomycetota</taxon>
        <taxon>Actinomycetes</taxon>
        <taxon>Kitasatosporales</taxon>
        <taxon>Streptomycetaceae</taxon>
        <taxon>Actinacidiphila</taxon>
    </lineage>
</organism>
<proteinExistence type="predicted"/>
<gene>
    <name evidence="2" type="ORF">ITX44_26850</name>
</gene>
<reference evidence="2 3" key="1">
    <citation type="submission" date="2021-01" db="EMBL/GenBank/DDBJ databases">
        <title>Streptomyces acididurans sp. nov., isolated from a peat swamp forest soil.</title>
        <authorList>
            <person name="Chantavorakit T."/>
            <person name="Duangmal K."/>
        </authorList>
    </citation>
    <scope>NUCLEOTIDE SEQUENCE [LARGE SCALE GENOMIC DNA]</scope>
    <source>
        <strain evidence="2 3">KK5PA1</strain>
    </source>
</reference>
<name>A0ABS2U034_9ACTN</name>
<evidence type="ECO:0000313" key="2">
    <source>
        <dbReference type="EMBL" id="MBM9508106.1"/>
    </source>
</evidence>
<dbReference type="Proteomes" id="UP000749040">
    <property type="component" value="Unassembled WGS sequence"/>
</dbReference>
<accession>A0ABS2U034</accession>
<evidence type="ECO:0000259" key="1">
    <source>
        <dbReference type="Pfam" id="PF11575"/>
    </source>
</evidence>
<evidence type="ECO:0000313" key="3">
    <source>
        <dbReference type="Proteomes" id="UP000749040"/>
    </source>
</evidence>
<protein>
    <submittedName>
        <fullName evidence="2">(2Fe-2S)-binding protein</fullName>
    </submittedName>
</protein>
<keyword evidence="3" id="KW-1185">Reference proteome</keyword>